<feature type="non-terminal residue" evidence="1">
    <location>
        <position position="35"/>
    </location>
</feature>
<evidence type="ECO:0000313" key="2">
    <source>
        <dbReference type="Proteomes" id="UP000887013"/>
    </source>
</evidence>
<keyword evidence="2" id="KW-1185">Reference proteome</keyword>
<evidence type="ECO:0000313" key="1">
    <source>
        <dbReference type="EMBL" id="GFU33309.1"/>
    </source>
</evidence>
<reference evidence="1" key="1">
    <citation type="submission" date="2020-08" db="EMBL/GenBank/DDBJ databases">
        <title>Multicomponent nature underlies the extraordinary mechanical properties of spider dragline silk.</title>
        <authorList>
            <person name="Kono N."/>
            <person name="Nakamura H."/>
            <person name="Mori M."/>
            <person name="Yoshida Y."/>
            <person name="Ohtoshi R."/>
            <person name="Malay A.D."/>
            <person name="Moran D.A.P."/>
            <person name="Tomita M."/>
            <person name="Numata K."/>
            <person name="Arakawa K."/>
        </authorList>
    </citation>
    <scope>NUCLEOTIDE SEQUENCE</scope>
</reference>
<sequence length="35" mass="4331">MRTRPPRRQENRYMDRSDFIKSDYLIAKEAKEEAE</sequence>
<gene>
    <name evidence="1" type="ORF">NPIL_302381</name>
</gene>
<dbReference type="EMBL" id="BMAW01034046">
    <property type="protein sequence ID" value="GFU33309.1"/>
    <property type="molecule type" value="Genomic_DNA"/>
</dbReference>
<proteinExistence type="predicted"/>
<organism evidence="1 2">
    <name type="scientific">Nephila pilipes</name>
    <name type="common">Giant wood spider</name>
    <name type="synonym">Nephila maculata</name>
    <dbReference type="NCBI Taxonomy" id="299642"/>
    <lineage>
        <taxon>Eukaryota</taxon>
        <taxon>Metazoa</taxon>
        <taxon>Ecdysozoa</taxon>
        <taxon>Arthropoda</taxon>
        <taxon>Chelicerata</taxon>
        <taxon>Arachnida</taxon>
        <taxon>Araneae</taxon>
        <taxon>Araneomorphae</taxon>
        <taxon>Entelegynae</taxon>
        <taxon>Araneoidea</taxon>
        <taxon>Nephilidae</taxon>
        <taxon>Nephila</taxon>
    </lineage>
</organism>
<comment type="caution">
    <text evidence="1">The sequence shown here is derived from an EMBL/GenBank/DDBJ whole genome shotgun (WGS) entry which is preliminary data.</text>
</comment>
<protein>
    <submittedName>
        <fullName evidence="1">Uncharacterized protein</fullName>
    </submittedName>
</protein>
<dbReference type="AlphaFoldDB" id="A0A8X6UNY5"/>
<name>A0A8X6UNY5_NEPPI</name>
<dbReference type="Proteomes" id="UP000887013">
    <property type="component" value="Unassembled WGS sequence"/>
</dbReference>
<accession>A0A8X6UNY5</accession>